<protein>
    <submittedName>
        <fullName evidence="1">Uncharacterized protein</fullName>
    </submittedName>
</protein>
<accession>A0A4V1L4B0</accession>
<dbReference type="Proteomes" id="UP000290565">
    <property type="component" value="Unassembled WGS sequence"/>
</dbReference>
<organism evidence="1 2">
    <name type="scientific">Bradyrhizobium zhanjiangense</name>
    <dbReference type="NCBI Taxonomy" id="1325107"/>
    <lineage>
        <taxon>Bacteria</taxon>
        <taxon>Pseudomonadati</taxon>
        <taxon>Pseudomonadota</taxon>
        <taxon>Alphaproteobacteria</taxon>
        <taxon>Hyphomicrobiales</taxon>
        <taxon>Nitrobacteraceae</taxon>
        <taxon>Bradyrhizobium</taxon>
    </lineage>
</organism>
<reference evidence="1 2" key="1">
    <citation type="submission" date="2015-04" db="EMBL/GenBank/DDBJ databases">
        <title>Comparative genomics of rhizobia nodulating Arachis hypogaea in China.</title>
        <authorList>
            <person name="Li Y."/>
        </authorList>
    </citation>
    <scope>NUCLEOTIDE SEQUENCE [LARGE SCALE GENOMIC DNA]</scope>
    <source>
        <strain evidence="1 2">CCBAU 51787</strain>
    </source>
</reference>
<evidence type="ECO:0000313" key="1">
    <source>
        <dbReference type="EMBL" id="RXH40844.1"/>
    </source>
</evidence>
<gene>
    <name evidence="1" type="ORF">XH94_11005</name>
</gene>
<dbReference type="EMBL" id="LBJM01000033">
    <property type="protein sequence ID" value="RXH40844.1"/>
    <property type="molecule type" value="Genomic_DNA"/>
</dbReference>
<dbReference type="AlphaFoldDB" id="A0A4V1L4B0"/>
<evidence type="ECO:0000313" key="2">
    <source>
        <dbReference type="Proteomes" id="UP000290565"/>
    </source>
</evidence>
<comment type="caution">
    <text evidence="1">The sequence shown here is derived from an EMBL/GenBank/DDBJ whole genome shotgun (WGS) entry which is preliminary data.</text>
</comment>
<name>A0A4V1L4B0_9BRAD</name>
<proteinExistence type="predicted"/>
<sequence length="127" mass="13992">MVPQINRFATSAKIISKSAKHLSIALNRIPLWVFLSRILGNRLVDNAPMFCREMGIVVAAATGDRTRIGRARLGQVLLKALLPSMAPLVLFQDGVLHLGPSCWIGWIEIVRVHASLTSKKSIELILL</sequence>